<keyword evidence="1" id="KW-0479">Metal-binding</keyword>
<evidence type="ECO:0000259" key="2">
    <source>
        <dbReference type="Pfam" id="PF07883"/>
    </source>
</evidence>
<accession>A0A410FV63</accession>
<name>A0A410FV63_BIPS1</name>
<evidence type="ECO:0000313" key="4">
    <source>
        <dbReference type="Proteomes" id="UP000287233"/>
    </source>
</evidence>
<dbReference type="KEGG" id="bih:BIP78_1075"/>
<dbReference type="CDD" id="cd02222">
    <property type="entry name" value="cupin_TM1459-like"/>
    <property type="match status" value="1"/>
</dbReference>
<dbReference type="SUPFAM" id="SSF51182">
    <property type="entry name" value="RmlC-like cupins"/>
    <property type="match status" value="1"/>
</dbReference>
<dbReference type="InterPro" id="IPR014710">
    <property type="entry name" value="RmlC-like_jellyroll"/>
</dbReference>
<dbReference type="InterPro" id="IPR011051">
    <property type="entry name" value="RmlC_Cupin_sf"/>
</dbReference>
<dbReference type="PANTHER" id="PTHR35848">
    <property type="entry name" value="OXALATE-BINDING PROTEIN"/>
    <property type="match status" value="1"/>
</dbReference>
<dbReference type="InterPro" id="IPR051610">
    <property type="entry name" value="GPI/OXD"/>
</dbReference>
<evidence type="ECO:0000313" key="3">
    <source>
        <dbReference type="EMBL" id="QAA76841.1"/>
    </source>
</evidence>
<reference evidence="4" key="1">
    <citation type="submission" date="2018-12" db="EMBL/GenBank/DDBJ databases">
        <title>Complete genome sequence of an uncultured bacterium of the candidate phylum Bipolaricaulota.</title>
        <authorList>
            <person name="Kadnikov V.V."/>
            <person name="Mardanov A.V."/>
            <person name="Beletsky A.V."/>
            <person name="Frank Y.A."/>
            <person name="Karnachuk O.V."/>
            <person name="Ravin N.V."/>
        </authorList>
    </citation>
    <scope>NUCLEOTIDE SEQUENCE [LARGE SCALE GENOMIC DNA]</scope>
</reference>
<dbReference type="Pfam" id="PF07883">
    <property type="entry name" value="Cupin_2"/>
    <property type="match status" value="1"/>
</dbReference>
<dbReference type="InterPro" id="IPR013096">
    <property type="entry name" value="Cupin_2"/>
</dbReference>
<dbReference type="GO" id="GO:0046872">
    <property type="term" value="F:metal ion binding"/>
    <property type="evidence" value="ECO:0007669"/>
    <property type="project" value="UniProtKB-KW"/>
</dbReference>
<feature type="domain" description="Cupin type-2" evidence="2">
    <location>
        <begin position="43"/>
        <end position="110"/>
    </location>
</feature>
<proteinExistence type="predicted"/>
<protein>
    <recommendedName>
        <fullName evidence="2">Cupin type-2 domain-containing protein</fullName>
    </recommendedName>
</protein>
<dbReference type="Gene3D" id="2.60.120.10">
    <property type="entry name" value="Jelly Rolls"/>
    <property type="match status" value="1"/>
</dbReference>
<dbReference type="EMBL" id="CP034928">
    <property type="protein sequence ID" value="QAA76841.1"/>
    <property type="molecule type" value="Genomic_DNA"/>
</dbReference>
<dbReference type="Proteomes" id="UP000287233">
    <property type="component" value="Chromosome"/>
</dbReference>
<gene>
    <name evidence="3" type="ORF">BIP78_1075</name>
</gene>
<sequence length="117" mass="12349">MVIVKETAAVKGTDLSNADEIVGVFKRVLIGPADGAPTFAVRLFTLSPGGHTPAHTHPFEHGVVVLRGRGTVLTTAGLVPIQAGSVVFVPPGDYHQFRCAGSEPLEFLCVIPVQYET</sequence>
<organism evidence="3 4">
    <name type="scientific">Bipolaricaulis sibiricus</name>
    <dbReference type="NCBI Taxonomy" id="2501609"/>
    <lineage>
        <taxon>Bacteria</taxon>
        <taxon>Candidatus Bipolaricaulota</taxon>
        <taxon>Candidatus Bipolaricaulia</taxon>
        <taxon>Candidatus Bipolaricaulales</taxon>
        <taxon>Candidatus Bipolaricaulaceae</taxon>
        <taxon>Candidatus Bipolaricaulis</taxon>
    </lineage>
</organism>
<dbReference type="PANTHER" id="PTHR35848:SF6">
    <property type="entry name" value="CUPIN TYPE-2 DOMAIN-CONTAINING PROTEIN"/>
    <property type="match status" value="1"/>
</dbReference>
<evidence type="ECO:0000256" key="1">
    <source>
        <dbReference type="ARBA" id="ARBA00022723"/>
    </source>
</evidence>
<dbReference type="AlphaFoldDB" id="A0A410FV63"/>